<dbReference type="Pfam" id="PF16924">
    <property type="entry name" value="DpaA_N"/>
    <property type="match status" value="1"/>
</dbReference>
<dbReference type="Gene3D" id="3.40.50.720">
    <property type="entry name" value="NAD(P)-binding Rossmann-like Domain"/>
    <property type="match status" value="2"/>
</dbReference>
<dbReference type="EC" id="1.3.1.-" evidence="2"/>
<dbReference type="NCBIfam" id="TIGR02853">
    <property type="entry name" value="spore_dpaA"/>
    <property type="match status" value="1"/>
</dbReference>
<dbReference type="EMBL" id="CAADRN010000138">
    <property type="protein sequence ID" value="VFU13633.1"/>
    <property type="molecule type" value="Genomic_DNA"/>
</dbReference>
<dbReference type="NCBIfam" id="NF006162">
    <property type="entry name" value="PRK08306.1"/>
    <property type="match status" value="1"/>
</dbReference>
<name>A0A485LXZ0_9ZZZZ</name>
<dbReference type="InterPro" id="IPR031629">
    <property type="entry name" value="DpaA_N"/>
</dbReference>
<keyword evidence="2" id="KW-0560">Oxidoreductase</keyword>
<dbReference type="AlphaFoldDB" id="A0A485LXZ0"/>
<evidence type="ECO:0000313" key="2">
    <source>
        <dbReference type="EMBL" id="VFU13633.1"/>
    </source>
</evidence>
<dbReference type="SUPFAM" id="SSF51735">
    <property type="entry name" value="NAD(P)-binding Rossmann-fold domains"/>
    <property type="match status" value="1"/>
</dbReference>
<organism evidence="2">
    <name type="scientific">anaerobic digester metagenome</name>
    <dbReference type="NCBI Taxonomy" id="1263854"/>
    <lineage>
        <taxon>unclassified sequences</taxon>
        <taxon>metagenomes</taxon>
        <taxon>ecological metagenomes</taxon>
    </lineage>
</organism>
<proteinExistence type="predicted"/>
<sequence length="297" mass="31695">MAMGPDLRGMSIAVLGGDARELVVIEKLSSLGALIKVMGLPVKDLPGVTVIRNPEEELSGIQALILPVPGIDDNGCLYCPLAAGPLNLNMEWLDRIQPNIPVFVGLAKPKLAQIAAQKNLRLIETMKLDEVAILNSIPTAEGAVQMAMEMLPVTIHGCKALVLGFGRTGATLSRLLGAMGARTMVAARRPGYLARITELNLIPVPFYKLDEYLYDIEIIFNTVPVLVLTEEILRKVSPEAVIIDLASAPGGTDFRAAEVLGIKAVLAPGLPGKVAPRTAGMILAQVISRLLLEEMGR</sequence>
<gene>
    <name evidence="2" type="primary">spoVFA</name>
    <name evidence="2" type="ORF">SCFA_2220002</name>
</gene>
<evidence type="ECO:0000259" key="1">
    <source>
        <dbReference type="Pfam" id="PF16924"/>
    </source>
</evidence>
<reference evidence="2" key="1">
    <citation type="submission" date="2019-03" db="EMBL/GenBank/DDBJ databases">
        <authorList>
            <person name="Hao L."/>
        </authorList>
    </citation>
    <scope>NUCLEOTIDE SEQUENCE</scope>
</reference>
<accession>A0A485LXZ0</accession>
<feature type="domain" description="Dipicolinate synthase subunit A N-terminal" evidence="1">
    <location>
        <begin position="12"/>
        <end position="126"/>
    </location>
</feature>
<dbReference type="GO" id="GO:0016491">
    <property type="term" value="F:oxidoreductase activity"/>
    <property type="evidence" value="ECO:0007669"/>
    <property type="project" value="UniProtKB-KW"/>
</dbReference>
<dbReference type="InterPro" id="IPR036291">
    <property type="entry name" value="NAD(P)-bd_dom_sf"/>
</dbReference>
<dbReference type="InterPro" id="IPR014215">
    <property type="entry name" value="Dipicolinic_acid_synth_A"/>
</dbReference>
<protein>
    <submittedName>
        <fullName evidence="2">Spore dipicolinate synthase subunit A</fullName>
        <ecNumber evidence="2">1.3.1.-</ecNumber>
    </submittedName>
</protein>